<feature type="domain" description="tRNA synthetases class I (E and Q) anti-codon binding" evidence="13">
    <location>
        <begin position="496"/>
        <end position="550"/>
    </location>
</feature>
<dbReference type="Pfam" id="PF03950">
    <property type="entry name" value="tRNA-synt_1c_C"/>
    <property type="match status" value="1"/>
</dbReference>
<dbReference type="SUPFAM" id="SSF52374">
    <property type="entry name" value="Nucleotidylyl transferase"/>
    <property type="match status" value="1"/>
</dbReference>
<keyword evidence="3 10" id="KW-0963">Cytoplasm</keyword>
<evidence type="ECO:0000259" key="11">
    <source>
        <dbReference type="Pfam" id="PF00749"/>
    </source>
</evidence>
<dbReference type="GO" id="GO:0005524">
    <property type="term" value="F:ATP binding"/>
    <property type="evidence" value="ECO:0007669"/>
    <property type="project" value="UniProtKB-UniRule"/>
</dbReference>
<dbReference type="RefSeq" id="WP_009075122.1">
    <property type="nucleotide sequence ID" value="NZ_JH597770.1"/>
</dbReference>
<dbReference type="Gene3D" id="2.40.240.10">
    <property type="entry name" value="Ribosomal Protein L25, Chain P"/>
    <property type="match status" value="1"/>
</dbReference>
<keyword evidence="6 10" id="KW-0067">ATP-binding</keyword>
<dbReference type="InterPro" id="IPR020056">
    <property type="entry name" value="Rbsml_bL25/Gln-tRNA_synth_N"/>
</dbReference>
<dbReference type="Proteomes" id="UP000003980">
    <property type="component" value="Unassembled WGS sequence"/>
</dbReference>
<evidence type="ECO:0000256" key="5">
    <source>
        <dbReference type="ARBA" id="ARBA00022741"/>
    </source>
</evidence>
<keyword evidence="7 10" id="KW-0648">Protein biosynthesis</keyword>
<evidence type="ECO:0000256" key="1">
    <source>
        <dbReference type="ARBA" id="ARBA00004496"/>
    </source>
</evidence>
<dbReference type="STRING" id="671065.MetMK1DRAFT_00030070"/>
<name>H2C8T8_9CREN</name>
<dbReference type="HAMAP" id="MF_02076">
    <property type="entry name" value="Glu_tRNA_synth_type2"/>
    <property type="match status" value="1"/>
</dbReference>
<dbReference type="HOGENOM" id="CLU_001882_1_3_2"/>
<dbReference type="eggNOG" id="arCOG04302">
    <property type="taxonomic scope" value="Archaea"/>
</dbReference>
<keyword evidence="5 10" id="KW-0547">Nucleotide-binding</keyword>
<dbReference type="GO" id="GO:0006424">
    <property type="term" value="P:glutamyl-tRNA aminoacylation"/>
    <property type="evidence" value="ECO:0007669"/>
    <property type="project" value="UniProtKB-UniRule"/>
</dbReference>
<dbReference type="InterPro" id="IPR020058">
    <property type="entry name" value="Glu/Gln-tRNA-synth_Ib_cat-dom"/>
</dbReference>
<evidence type="ECO:0000256" key="9">
    <source>
        <dbReference type="ARBA" id="ARBA00048351"/>
    </source>
</evidence>
<comment type="catalytic activity">
    <reaction evidence="9 10">
        <text>tRNA(Glu) + L-glutamate + ATP = L-glutamyl-tRNA(Glu) + AMP + diphosphate</text>
        <dbReference type="Rhea" id="RHEA:23540"/>
        <dbReference type="Rhea" id="RHEA-COMP:9663"/>
        <dbReference type="Rhea" id="RHEA-COMP:9680"/>
        <dbReference type="ChEBI" id="CHEBI:29985"/>
        <dbReference type="ChEBI" id="CHEBI:30616"/>
        <dbReference type="ChEBI" id="CHEBI:33019"/>
        <dbReference type="ChEBI" id="CHEBI:78442"/>
        <dbReference type="ChEBI" id="CHEBI:78520"/>
        <dbReference type="ChEBI" id="CHEBI:456215"/>
        <dbReference type="EC" id="6.1.1.17"/>
    </reaction>
</comment>
<evidence type="ECO:0000256" key="4">
    <source>
        <dbReference type="ARBA" id="ARBA00022598"/>
    </source>
</evidence>
<dbReference type="InterPro" id="IPR050132">
    <property type="entry name" value="Gln/Glu-tRNA_Ligase"/>
</dbReference>
<keyword evidence="8 10" id="KW-0030">Aminoacyl-tRNA synthetase</keyword>
<dbReference type="EC" id="6.1.1.17" evidence="10"/>
<feature type="short sequence motif" description="'HIGH' region" evidence="10">
    <location>
        <begin position="102"/>
        <end position="112"/>
    </location>
</feature>
<dbReference type="InterPro" id="IPR004526">
    <property type="entry name" value="Glu-tRNA-synth_arc/euk"/>
</dbReference>
<accession>H2C8T8</accession>
<proteinExistence type="inferred from homology"/>
<protein>
    <recommendedName>
        <fullName evidence="10">Glutamate--tRNA ligase</fullName>
        <ecNumber evidence="10">6.1.1.17</ecNumber>
    </recommendedName>
    <alternativeName>
        <fullName evidence="10">Glutamyl-tRNA synthetase</fullName>
        <shortName evidence="10">GluRS</shortName>
    </alternativeName>
</protein>
<dbReference type="Pfam" id="PF00749">
    <property type="entry name" value="tRNA-synt_1c"/>
    <property type="match status" value="1"/>
</dbReference>
<dbReference type="EMBL" id="JH597770">
    <property type="protein sequence ID" value="EHP68564.1"/>
    <property type="molecule type" value="Genomic_DNA"/>
</dbReference>
<dbReference type="InterPro" id="IPR014729">
    <property type="entry name" value="Rossmann-like_a/b/a_fold"/>
</dbReference>
<dbReference type="OrthoDB" id="10470at2157"/>
<organism evidence="14 15">
    <name type="scientific">Metallosphaera yellowstonensis MK1</name>
    <dbReference type="NCBI Taxonomy" id="671065"/>
    <lineage>
        <taxon>Archaea</taxon>
        <taxon>Thermoproteota</taxon>
        <taxon>Thermoprotei</taxon>
        <taxon>Sulfolobales</taxon>
        <taxon>Sulfolobaceae</taxon>
        <taxon>Metallosphaera</taxon>
    </lineage>
</organism>
<dbReference type="GO" id="GO:0005829">
    <property type="term" value="C:cytosol"/>
    <property type="evidence" value="ECO:0007669"/>
    <property type="project" value="TreeGrafter"/>
</dbReference>
<keyword evidence="15" id="KW-1185">Reference proteome</keyword>
<comment type="similarity">
    <text evidence="2 10">Belongs to the class-I aminoacyl-tRNA synthetase family. Glutamate--tRNA ligase type 2 subfamily.</text>
</comment>
<keyword evidence="4 10" id="KW-0436">Ligase</keyword>
<dbReference type="PANTHER" id="PTHR43097:SF5">
    <property type="entry name" value="GLUTAMATE--TRNA LIGASE"/>
    <property type="match status" value="1"/>
</dbReference>
<dbReference type="SUPFAM" id="SSF50715">
    <property type="entry name" value="Ribosomal protein L25-like"/>
    <property type="match status" value="1"/>
</dbReference>
<evidence type="ECO:0000313" key="15">
    <source>
        <dbReference type="Proteomes" id="UP000003980"/>
    </source>
</evidence>
<gene>
    <name evidence="10" type="primary">gltX</name>
    <name evidence="14" type="ORF">MetMK1DRAFT_00030070</name>
</gene>
<sequence length="563" mass="65062">MELEEIIYKHALANAVKHEGRAQVGPVVSKVLAERPDLKAKVKEVVEMAKKVVERVNSMPLEDQMREIQRYPEVMEEKKEEKKKILPPLPNVKGTVTTRFAPNPDGPIHLGNARAAVLSHEYAKMYGGKFILRFDDTDPKVKKPLLEAYQWIREDLKWLGINWDMEFSASSRMERYYEIAKVLLEKGYAYVDLGTEDDFRSWREKRINQSYPHRERPPEENLNLWEKMLQGEFNEGEAVVRIKTDPKSPDPSQVDWVMLRIIDTMKNPHPITGDKYRVWPTYNFATVVDDHDFNVSHILRAKEHMSNSLKQRWIYSYMGWEVPTILEFGRLKLEGFMMSKSKIRGLMETGSGRDDPRLPTLAGLRRRGILPETVRSLMIEVGLKVTDATISFDNLASMNRKLLDPSAKRLMFVRDKKSFKLLIPKDMEANIPLTPSKKEYRKIRVSPGDEIFLDPEDALEGRVLRLLELCNVRVEGDVLRFLDESLETAKRFNAPIVQWVKKSEAVPVTVLKAISNQELVTEDGFGEGYMSSLHEGEVVQLIRYGFCRVDRNDGKLLMVYAHD</sequence>
<evidence type="ECO:0000313" key="14">
    <source>
        <dbReference type="EMBL" id="EHP68564.1"/>
    </source>
</evidence>
<dbReference type="InterPro" id="IPR011035">
    <property type="entry name" value="Ribosomal_bL25/Gln-tRNA_synth"/>
</dbReference>
<evidence type="ECO:0000256" key="8">
    <source>
        <dbReference type="ARBA" id="ARBA00023146"/>
    </source>
</evidence>
<dbReference type="InterPro" id="IPR000924">
    <property type="entry name" value="Glu/Gln-tRNA-synth"/>
</dbReference>
<evidence type="ECO:0000256" key="7">
    <source>
        <dbReference type="ARBA" id="ARBA00022917"/>
    </source>
</evidence>
<feature type="domain" description="Glutamyl/glutaminyl-tRNA synthetase class Ib catalytic" evidence="11">
    <location>
        <begin position="96"/>
        <end position="404"/>
    </location>
</feature>
<evidence type="ECO:0000256" key="6">
    <source>
        <dbReference type="ARBA" id="ARBA00022840"/>
    </source>
</evidence>
<dbReference type="Pfam" id="PF20974">
    <property type="entry name" value="tRNA-synt_1c_C2"/>
    <property type="match status" value="1"/>
</dbReference>
<evidence type="ECO:0000256" key="2">
    <source>
        <dbReference type="ARBA" id="ARBA00008927"/>
    </source>
</evidence>
<feature type="domain" description="Glutamyl/glutaminyl-tRNA synthetase class Ib anti-codon binding" evidence="12">
    <location>
        <begin position="407"/>
        <end position="477"/>
    </location>
</feature>
<comment type="function">
    <text evidence="10">Catalyzes the attachment of glutamate to tRNA(Glu) in a two-step reaction: glutamate is first activated by ATP to form Glu-AMP and then transferred to the acceptor end of tRNA(Glu).</text>
</comment>
<dbReference type="Gene3D" id="3.40.50.620">
    <property type="entry name" value="HUPs"/>
    <property type="match status" value="1"/>
</dbReference>
<dbReference type="NCBIfam" id="TIGR00463">
    <property type="entry name" value="gltX_arch"/>
    <property type="match status" value="1"/>
</dbReference>
<comment type="subcellular location">
    <subcellularLocation>
        <location evidence="1 10">Cytoplasm</location>
    </subcellularLocation>
</comment>
<dbReference type="GO" id="GO:0043604">
    <property type="term" value="P:amide biosynthetic process"/>
    <property type="evidence" value="ECO:0007669"/>
    <property type="project" value="TreeGrafter"/>
</dbReference>
<evidence type="ECO:0000259" key="13">
    <source>
        <dbReference type="Pfam" id="PF20974"/>
    </source>
</evidence>
<dbReference type="PANTHER" id="PTHR43097">
    <property type="entry name" value="GLUTAMINE-TRNA LIGASE"/>
    <property type="match status" value="1"/>
</dbReference>
<dbReference type="PRINTS" id="PR00987">
    <property type="entry name" value="TRNASYNTHGLU"/>
</dbReference>
<dbReference type="InterPro" id="IPR020059">
    <property type="entry name" value="Glu/Gln-tRNA-synth_Ib_codon-bd"/>
</dbReference>
<evidence type="ECO:0000256" key="3">
    <source>
        <dbReference type="ARBA" id="ARBA00022490"/>
    </source>
</evidence>
<dbReference type="InterPro" id="IPR049437">
    <property type="entry name" value="tRNA-synt_1c_C2"/>
</dbReference>
<dbReference type="NCBIfam" id="NF003169">
    <property type="entry name" value="PRK04156.1"/>
    <property type="match status" value="1"/>
</dbReference>
<dbReference type="Gene3D" id="2.40.240.100">
    <property type="match status" value="1"/>
</dbReference>
<dbReference type="AlphaFoldDB" id="H2C8T8"/>
<dbReference type="GO" id="GO:0004818">
    <property type="term" value="F:glutamate-tRNA ligase activity"/>
    <property type="evidence" value="ECO:0007669"/>
    <property type="project" value="UniProtKB-UniRule"/>
</dbReference>
<evidence type="ECO:0000256" key="10">
    <source>
        <dbReference type="HAMAP-Rule" id="MF_02076"/>
    </source>
</evidence>
<evidence type="ECO:0000259" key="12">
    <source>
        <dbReference type="Pfam" id="PF03950"/>
    </source>
</evidence>
<reference evidence="14 15" key="1">
    <citation type="submission" date="2012-01" db="EMBL/GenBank/DDBJ databases">
        <title>Improved High-Quality Draft sequence of Metallosphaera yellowstonensis MK1.</title>
        <authorList>
            <consortium name="US DOE Joint Genome Institute"/>
            <person name="Lucas S."/>
            <person name="Han J."/>
            <person name="Cheng J.-F."/>
            <person name="Goodwin L."/>
            <person name="Pitluck S."/>
            <person name="Peters L."/>
            <person name="Teshima H."/>
            <person name="Detter J.C."/>
            <person name="Han C."/>
            <person name="Tapia R."/>
            <person name="Land M."/>
            <person name="Hauser L."/>
            <person name="Kyrpides N."/>
            <person name="Kozubal M."/>
            <person name="Macur R.E."/>
            <person name="Jay Z."/>
            <person name="Inskeep W."/>
            <person name="Woyke T."/>
        </authorList>
    </citation>
    <scope>NUCLEOTIDE SEQUENCE [LARGE SCALE GENOMIC DNA]</scope>
    <source>
        <strain evidence="14 15">MK1</strain>
    </source>
</reference>